<evidence type="ECO:0000256" key="11">
    <source>
        <dbReference type="ARBA" id="ARBA00022840"/>
    </source>
</evidence>
<organism evidence="17 18">
    <name type="scientific">Ostreibacterium oceani</name>
    <dbReference type="NCBI Taxonomy" id="2654998"/>
    <lineage>
        <taxon>Bacteria</taxon>
        <taxon>Pseudomonadati</taxon>
        <taxon>Pseudomonadota</taxon>
        <taxon>Gammaproteobacteria</taxon>
        <taxon>Cardiobacteriales</taxon>
        <taxon>Ostreibacteriaceae</taxon>
        <taxon>Ostreibacterium</taxon>
    </lineage>
</organism>
<dbReference type="SUPFAM" id="SSF52374">
    <property type="entry name" value="Nucleotidylyl transferase"/>
    <property type="match status" value="1"/>
</dbReference>
<keyword evidence="11 15" id="KW-0067">ATP-binding</keyword>
<dbReference type="Proteomes" id="UP000471298">
    <property type="component" value="Unassembled WGS sequence"/>
</dbReference>
<dbReference type="EMBL" id="WHNW01000002">
    <property type="protein sequence ID" value="MPV85641.1"/>
    <property type="molecule type" value="Genomic_DNA"/>
</dbReference>
<comment type="pathway">
    <text evidence="2 15">Cofactor biosynthesis; FAD biosynthesis; FAD from FMN: step 1/1.</text>
</comment>
<evidence type="ECO:0000256" key="5">
    <source>
        <dbReference type="ARBA" id="ARBA00022643"/>
    </source>
</evidence>
<comment type="similarity">
    <text evidence="15">Belongs to the ribF family.</text>
</comment>
<dbReference type="InterPro" id="IPR015864">
    <property type="entry name" value="FAD_synthase"/>
</dbReference>
<dbReference type="SMART" id="SM00904">
    <property type="entry name" value="Flavokinase"/>
    <property type="match status" value="1"/>
</dbReference>
<keyword evidence="6 15" id="KW-0808">Transferase</keyword>
<evidence type="ECO:0000256" key="15">
    <source>
        <dbReference type="PIRNR" id="PIRNR004491"/>
    </source>
</evidence>
<dbReference type="GO" id="GO:0009231">
    <property type="term" value="P:riboflavin biosynthetic process"/>
    <property type="evidence" value="ECO:0007669"/>
    <property type="project" value="InterPro"/>
</dbReference>
<reference evidence="17 18" key="1">
    <citation type="submission" date="2019-10" db="EMBL/GenBank/DDBJ databases">
        <title>Cardiobacteriales fam. a chemoheterotrophic member of the order Cardiobacteriales, and proposal of Cardiobacteriales fam. nov.</title>
        <authorList>
            <person name="Wang C."/>
        </authorList>
    </citation>
    <scope>NUCLEOTIDE SEQUENCE [LARGE SCALE GENOMIC DNA]</scope>
    <source>
        <strain evidence="17 18">ML27</strain>
    </source>
</reference>
<keyword evidence="8 15" id="KW-0547">Nucleotide-binding</keyword>
<dbReference type="PIRSF" id="PIRSF004491">
    <property type="entry name" value="FAD_Synth"/>
    <property type="match status" value="1"/>
</dbReference>
<dbReference type="RefSeq" id="WP_152809080.1">
    <property type="nucleotide sequence ID" value="NZ_WHNW01000002.1"/>
</dbReference>
<keyword evidence="10 15" id="KW-0274">FAD</keyword>
<dbReference type="FunFam" id="3.40.50.620:FF:000021">
    <property type="entry name" value="Riboflavin biosynthesis protein"/>
    <property type="match status" value="1"/>
</dbReference>
<comment type="catalytic activity">
    <reaction evidence="13 15">
        <text>riboflavin + ATP = FMN + ADP + H(+)</text>
        <dbReference type="Rhea" id="RHEA:14357"/>
        <dbReference type="ChEBI" id="CHEBI:15378"/>
        <dbReference type="ChEBI" id="CHEBI:30616"/>
        <dbReference type="ChEBI" id="CHEBI:57986"/>
        <dbReference type="ChEBI" id="CHEBI:58210"/>
        <dbReference type="ChEBI" id="CHEBI:456216"/>
        <dbReference type="EC" id="2.7.1.26"/>
    </reaction>
</comment>
<proteinExistence type="inferred from homology"/>
<comment type="caution">
    <text evidence="17">The sequence shown here is derived from an EMBL/GenBank/DDBJ whole genome shotgun (WGS) entry which is preliminary data.</text>
</comment>
<keyword evidence="18" id="KW-1185">Reference proteome</keyword>
<comment type="pathway">
    <text evidence="3 15">Cofactor biosynthesis; FMN biosynthesis; FMN from riboflavin (ATP route): step 1/1.</text>
</comment>
<comment type="catalytic activity">
    <reaction evidence="14 15">
        <text>FMN + ATP + H(+) = FAD + diphosphate</text>
        <dbReference type="Rhea" id="RHEA:17237"/>
        <dbReference type="ChEBI" id="CHEBI:15378"/>
        <dbReference type="ChEBI" id="CHEBI:30616"/>
        <dbReference type="ChEBI" id="CHEBI:33019"/>
        <dbReference type="ChEBI" id="CHEBI:57692"/>
        <dbReference type="ChEBI" id="CHEBI:58210"/>
        <dbReference type="EC" id="2.7.7.2"/>
    </reaction>
</comment>
<evidence type="ECO:0000256" key="14">
    <source>
        <dbReference type="ARBA" id="ARBA00049494"/>
    </source>
</evidence>
<dbReference type="UniPathway" id="UPA00277">
    <property type="reaction ID" value="UER00407"/>
</dbReference>
<dbReference type="InterPro" id="IPR015865">
    <property type="entry name" value="Riboflavin_kinase_bac/euk"/>
</dbReference>
<dbReference type="Pfam" id="PF01687">
    <property type="entry name" value="Flavokinase"/>
    <property type="match status" value="1"/>
</dbReference>
<dbReference type="Gene3D" id="2.40.30.30">
    <property type="entry name" value="Riboflavin kinase-like"/>
    <property type="match status" value="1"/>
</dbReference>
<gene>
    <name evidence="17" type="primary">ribF</name>
    <name evidence="17" type="ORF">GCU85_02675</name>
</gene>
<dbReference type="InterPro" id="IPR023465">
    <property type="entry name" value="Riboflavin_kinase_dom_sf"/>
</dbReference>
<dbReference type="SUPFAM" id="SSF82114">
    <property type="entry name" value="Riboflavin kinase-like"/>
    <property type="match status" value="1"/>
</dbReference>
<dbReference type="NCBIfam" id="TIGR00083">
    <property type="entry name" value="ribF"/>
    <property type="match status" value="1"/>
</dbReference>
<keyword evidence="7 15" id="KW-0548">Nucleotidyltransferase</keyword>
<keyword evidence="4 15" id="KW-0285">Flavoprotein</keyword>
<sequence>MQIIHSLENPTKNPIALTIGNFDGVHIGHQAIFKQLRIAANARQLTPAAMTFTPHARHLFHEIDNYLITTPHAKSALIQQAGIDLLWEINFDEAFARLSADAFIARLIEQLQVKYVLIGDDFRFGHRGEGDFAHLQSACERANITVEQSPTVNWQGERVSSSRIRAAIQSAQFDVARQLLGRDLCYRETVIYGQQIGRTLDYPTANLSFDQTLCLPNGVFAVSVGIDESAFNESAFDENACIDADTTHPLRWPALCNIGKKPTIGHHQRLVEVHILDFNQSLYGKSLTIYPHKKLRNEQTFADLTALKAQIQADEAAARVFFNLPPS</sequence>
<dbReference type="InParanoid" id="A0A6N7ESX1"/>
<keyword evidence="5 15" id="KW-0288">FMN</keyword>
<keyword evidence="12" id="KW-0511">Multifunctional enzyme</keyword>
<dbReference type="UniPathway" id="UPA00276">
    <property type="reaction ID" value="UER00406"/>
</dbReference>
<dbReference type="FunCoup" id="A0A6N7ESX1">
    <property type="interactions" value="378"/>
</dbReference>
<dbReference type="CDD" id="cd02064">
    <property type="entry name" value="FAD_synthetase_N"/>
    <property type="match status" value="1"/>
</dbReference>
<dbReference type="EC" id="2.7.1.26" evidence="15"/>
<dbReference type="GO" id="GO:0009398">
    <property type="term" value="P:FMN biosynthetic process"/>
    <property type="evidence" value="ECO:0007669"/>
    <property type="project" value="UniProtKB-UniRule"/>
</dbReference>
<dbReference type="EC" id="2.7.7.2" evidence="15"/>
<dbReference type="InterPro" id="IPR002606">
    <property type="entry name" value="Riboflavin_kinase_bac"/>
</dbReference>
<dbReference type="GO" id="GO:0003919">
    <property type="term" value="F:FMN adenylyltransferase activity"/>
    <property type="evidence" value="ECO:0007669"/>
    <property type="project" value="UniProtKB-UniRule"/>
</dbReference>
<name>A0A6N7ESX1_9GAMM</name>
<evidence type="ECO:0000256" key="4">
    <source>
        <dbReference type="ARBA" id="ARBA00022630"/>
    </source>
</evidence>
<evidence type="ECO:0000256" key="6">
    <source>
        <dbReference type="ARBA" id="ARBA00022679"/>
    </source>
</evidence>
<evidence type="ECO:0000313" key="17">
    <source>
        <dbReference type="EMBL" id="MPV85641.1"/>
    </source>
</evidence>
<dbReference type="Pfam" id="PF06574">
    <property type="entry name" value="FAD_syn"/>
    <property type="match status" value="1"/>
</dbReference>
<evidence type="ECO:0000256" key="8">
    <source>
        <dbReference type="ARBA" id="ARBA00022741"/>
    </source>
</evidence>
<evidence type="ECO:0000256" key="1">
    <source>
        <dbReference type="ARBA" id="ARBA00002121"/>
    </source>
</evidence>
<evidence type="ECO:0000256" key="12">
    <source>
        <dbReference type="ARBA" id="ARBA00023268"/>
    </source>
</evidence>
<dbReference type="AlphaFoldDB" id="A0A6N7ESX1"/>
<protein>
    <recommendedName>
        <fullName evidence="15">Riboflavin biosynthesis protein</fullName>
    </recommendedName>
    <domain>
        <recommendedName>
            <fullName evidence="15">Riboflavin kinase</fullName>
            <ecNumber evidence="15">2.7.1.26</ecNumber>
        </recommendedName>
        <alternativeName>
            <fullName evidence="15">Flavokinase</fullName>
        </alternativeName>
    </domain>
    <domain>
        <recommendedName>
            <fullName evidence="15">FMN adenylyltransferase</fullName>
            <ecNumber evidence="15">2.7.7.2</ecNumber>
        </recommendedName>
        <alternativeName>
            <fullName evidence="15">FAD pyrophosphorylase</fullName>
        </alternativeName>
        <alternativeName>
            <fullName evidence="15">FAD synthase</fullName>
        </alternativeName>
    </domain>
</protein>
<evidence type="ECO:0000256" key="9">
    <source>
        <dbReference type="ARBA" id="ARBA00022777"/>
    </source>
</evidence>
<keyword evidence="9 15" id="KW-0418">Kinase</keyword>
<evidence type="ECO:0000256" key="7">
    <source>
        <dbReference type="ARBA" id="ARBA00022695"/>
    </source>
</evidence>
<feature type="domain" description="Riboflavin kinase" evidence="16">
    <location>
        <begin position="179"/>
        <end position="323"/>
    </location>
</feature>
<evidence type="ECO:0000259" key="16">
    <source>
        <dbReference type="SMART" id="SM00904"/>
    </source>
</evidence>
<evidence type="ECO:0000256" key="3">
    <source>
        <dbReference type="ARBA" id="ARBA00005201"/>
    </source>
</evidence>
<evidence type="ECO:0000313" key="18">
    <source>
        <dbReference type="Proteomes" id="UP000471298"/>
    </source>
</evidence>
<dbReference type="GO" id="GO:0006747">
    <property type="term" value="P:FAD biosynthetic process"/>
    <property type="evidence" value="ECO:0007669"/>
    <property type="project" value="UniProtKB-UniRule"/>
</dbReference>
<dbReference type="Gene3D" id="3.40.50.620">
    <property type="entry name" value="HUPs"/>
    <property type="match status" value="1"/>
</dbReference>
<dbReference type="PANTHER" id="PTHR22749:SF6">
    <property type="entry name" value="RIBOFLAVIN KINASE"/>
    <property type="match status" value="1"/>
</dbReference>
<evidence type="ECO:0000256" key="13">
    <source>
        <dbReference type="ARBA" id="ARBA00047880"/>
    </source>
</evidence>
<dbReference type="GO" id="GO:0008531">
    <property type="term" value="F:riboflavin kinase activity"/>
    <property type="evidence" value="ECO:0007669"/>
    <property type="project" value="UniProtKB-UniRule"/>
</dbReference>
<evidence type="ECO:0000256" key="2">
    <source>
        <dbReference type="ARBA" id="ARBA00004726"/>
    </source>
</evidence>
<accession>A0A6N7ESX1</accession>
<comment type="function">
    <text evidence="1">Catalyzes the phosphorylation of riboflavin to FMN followed by the adenylation of FMN to FAD.</text>
</comment>
<dbReference type="GO" id="GO:0005524">
    <property type="term" value="F:ATP binding"/>
    <property type="evidence" value="ECO:0007669"/>
    <property type="project" value="UniProtKB-UniRule"/>
</dbReference>
<dbReference type="InterPro" id="IPR014729">
    <property type="entry name" value="Rossmann-like_a/b/a_fold"/>
</dbReference>
<dbReference type="PANTHER" id="PTHR22749">
    <property type="entry name" value="RIBOFLAVIN KINASE/FMN ADENYLYLTRANSFERASE"/>
    <property type="match status" value="1"/>
</dbReference>
<dbReference type="InterPro" id="IPR023468">
    <property type="entry name" value="Riboflavin_kinase"/>
</dbReference>
<evidence type="ECO:0000256" key="10">
    <source>
        <dbReference type="ARBA" id="ARBA00022827"/>
    </source>
</evidence>